<dbReference type="EMBL" id="LBMM01019703">
    <property type="protein sequence ID" value="KMQ83473.1"/>
    <property type="molecule type" value="Genomic_DNA"/>
</dbReference>
<reference evidence="1 2" key="1">
    <citation type="submission" date="2015-04" db="EMBL/GenBank/DDBJ databases">
        <title>Lasius niger genome sequencing.</title>
        <authorList>
            <person name="Konorov E.A."/>
            <person name="Nikitin M.A."/>
            <person name="Kirill M.V."/>
            <person name="Chang P."/>
        </authorList>
    </citation>
    <scope>NUCLEOTIDE SEQUENCE [LARGE SCALE GENOMIC DNA]</scope>
    <source>
        <tissue evidence="1">Whole</tissue>
    </source>
</reference>
<protein>
    <submittedName>
        <fullName evidence="1">Leucine-rich repeat receptor protein kinase exs-like protein</fullName>
    </submittedName>
</protein>
<dbReference type="Proteomes" id="UP000036403">
    <property type="component" value="Unassembled WGS sequence"/>
</dbReference>
<dbReference type="GO" id="GO:0016301">
    <property type="term" value="F:kinase activity"/>
    <property type="evidence" value="ECO:0007669"/>
    <property type="project" value="UniProtKB-KW"/>
</dbReference>
<keyword evidence="1" id="KW-0675">Receptor</keyword>
<accession>A0A0J7JZ56</accession>
<sequence>MAAWASVPVGCPWHQPKAMGGGNCIGAARKRETVGISANRPAASSASHASLRLCAIPRCTAEQPHLEVIKGL</sequence>
<gene>
    <name evidence="1" type="ORF">RF55_19957</name>
</gene>
<comment type="caution">
    <text evidence="1">The sequence shown here is derived from an EMBL/GenBank/DDBJ whole genome shotgun (WGS) entry which is preliminary data.</text>
</comment>
<dbReference type="PaxDb" id="67767-A0A0J7JZ56"/>
<evidence type="ECO:0000313" key="2">
    <source>
        <dbReference type="Proteomes" id="UP000036403"/>
    </source>
</evidence>
<name>A0A0J7JZ56_LASNI</name>
<keyword evidence="1" id="KW-0418">Kinase</keyword>
<keyword evidence="1" id="KW-0808">Transferase</keyword>
<evidence type="ECO:0000313" key="1">
    <source>
        <dbReference type="EMBL" id="KMQ83473.1"/>
    </source>
</evidence>
<organism evidence="1 2">
    <name type="scientific">Lasius niger</name>
    <name type="common">Black garden ant</name>
    <dbReference type="NCBI Taxonomy" id="67767"/>
    <lineage>
        <taxon>Eukaryota</taxon>
        <taxon>Metazoa</taxon>
        <taxon>Ecdysozoa</taxon>
        <taxon>Arthropoda</taxon>
        <taxon>Hexapoda</taxon>
        <taxon>Insecta</taxon>
        <taxon>Pterygota</taxon>
        <taxon>Neoptera</taxon>
        <taxon>Endopterygota</taxon>
        <taxon>Hymenoptera</taxon>
        <taxon>Apocrita</taxon>
        <taxon>Aculeata</taxon>
        <taxon>Formicoidea</taxon>
        <taxon>Formicidae</taxon>
        <taxon>Formicinae</taxon>
        <taxon>Lasius</taxon>
        <taxon>Lasius</taxon>
    </lineage>
</organism>
<dbReference type="AlphaFoldDB" id="A0A0J7JZ56"/>
<keyword evidence="2" id="KW-1185">Reference proteome</keyword>
<proteinExistence type="predicted"/>